<dbReference type="Proteomes" id="UP001230051">
    <property type="component" value="Unassembled WGS sequence"/>
</dbReference>
<dbReference type="GO" id="GO:0047498">
    <property type="term" value="F:calcium-dependent phospholipase A2 activity"/>
    <property type="evidence" value="ECO:0007669"/>
    <property type="project" value="TreeGrafter"/>
</dbReference>
<keyword evidence="1 3" id="KW-0378">Hydrolase</keyword>
<keyword evidence="2 3" id="KW-0443">Lipid metabolism</keyword>
<dbReference type="SUPFAM" id="SSF52151">
    <property type="entry name" value="FabD/lysophospholipase-like"/>
    <property type="match status" value="1"/>
</dbReference>
<sequence>MTSSTVLWLSDTSPDTFPSKLTPSEPFLNLVDSGLSINSAFPLVLRTAREVDLILSFDYCWGGHFDVSQTCEYCSERSIPFPRITLSEEDWKNPKECYIFTDAKNPKTPIVLHFPLINQSFRKFKAPGVPRVTPEEKDWGDFVVECADSPYSTTNFTYSEQQHSRLVELNQYNVLNNKDTLLQALRLALDKRAKEL</sequence>
<dbReference type="AlphaFoldDB" id="A0AAD8G298"/>
<organism evidence="5 6">
    <name type="scientific">Acipenser oxyrinchus oxyrinchus</name>
    <dbReference type="NCBI Taxonomy" id="40147"/>
    <lineage>
        <taxon>Eukaryota</taxon>
        <taxon>Metazoa</taxon>
        <taxon>Chordata</taxon>
        <taxon>Craniata</taxon>
        <taxon>Vertebrata</taxon>
        <taxon>Euteleostomi</taxon>
        <taxon>Actinopterygii</taxon>
        <taxon>Chondrostei</taxon>
        <taxon>Acipenseriformes</taxon>
        <taxon>Acipenseridae</taxon>
        <taxon>Acipenser</taxon>
    </lineage>
</organism>
<evidence type="ECO:0000259" key="4">
    <source>
        <dbReference type="PROSITE" id="PS51210"/>
    </source>
</evidence>
<dbReference type="EMBL" id="JAGXEW010000020">
    <property type="protein sequence ID" value="KAK1160427.1"/>
    <property type="molecule type" value="Genomic_DNA"/>
</dbReference>
<feature type="domain" description="PLA2c" evidence="4">
    <location>
        <begin position="1"/>
        <end position="196"/>
    </location>
</feature>
<keyword evidence="3" id="KW-0442">Lipid degradation</keyword>
<keyword evidence="6" id="KW-1185">Reference proteome</keyword>
<dbReference type="PANTHER" id="PTHR10728:SF32">
    <property type="entry name" value="CYTOSOLIC PHOSPHOLIPASE A2 BETA"/>
    <property type="match status" value="1"/>
</dbReference>
<evidence type="ECO:0000256" key="3">
    <source>
        <dbReference type="PROSITE-ProRule" id="PRU00555"/>
    </source>
</evidence>
<reference evidence="5" key="1">
    <citation type="submission" date="2022-02" db="EMBL/GenBank/DDBJ databases">
        <title>Atlantic sturgeon de novo genome assembly.</title>
        <authorList>
            <person name="Stock M."/>
            <person name="Klopp C."/>
            <person name="Guiguen Y."/>
            <person name="Cabau C."/>
            <person name="Parinello H."/>
            <person name="Santidrian Yebra-Pimentel E."/>
            <person name="Kuhl H."/>
            <person name="Dirks R.P."/>
            <person name="Guessner J."/>
            <person name="Wuertz S."/>
            <person name="Du K."/>
            <person name="Schartl M."/>
        </authorList>
    </citation>
    <scope>NUCLEOTIDE SEQUENCE</scope>
    <source>
        <strain evidence="5">STURGEONOMICS-FGT-2020</strain>
        <tissue evidence="5">Whole blood</tissue>
    </source>
</reference>
<dbReference type="InterPro" id="IPR002642">
    <property type="entry name" value="LysoPLipase_cat_dom"/>
</dbReference>
<proteinExistence type="predicted"/>
<gene>
    <name evidence="5" type="primary">Pla2g4f</name>
    <name evidence="5" type="ORF">AOXY_G20624</name>
</gene>
<accession>A0AAD8G298</accession>
<evidence type="ECO:0000313" key="6">
    <source>
        <dbReference type="Proteomes" id="UP001230051"/>
    </source>
</evidence>
<comment type="caution">
    <text evidence="5">The sequence shown here is derived from an EMBL/GenBank/DDBJ whole genome shotgun (WGS) entry which is preliminary data.</text>
</comment>
<dbReference type="GO" id="GO:0005544">
    <property type="term" value="F:calcium-dependent phospholipid binding"/>
    <property type="evidence" value="ECO:0007669"/>
    <property type="project" value="TreeGrafter"/>
</dbReference>
<dbReference type="GO" id="GO:0005829">
    <property type="term" value="C:cytosol"/>
    <property type="evidence" value="ECO:0007669"/>
    <property type="project" value="TreeGrafter"/>
</dbReference>
<evidence type="ECO:0000256" key="1">
    <source>
        <dbReference type="ARBA" id="ARBA00022801"/>
    </source>
</evidence>
<dbReference type="InterPro" id="IPR016035">
    <property type="entry name" value="Acyl_Trfase/lysoPLipase"/>
</dbReference>
<evidence type="ECO:0000256" key="2">
    <source>
        <dbReference type="ARBA" id="ARBA00023098"/>
    </source>
</evidence>
<dbReference type="PROSITE" id="PS51210">
    <property type="entry name" value="PLA2C"/>
    <property type="match status" value="1"/>
</dbReference>
<dbReference type="GO" id="GO:0005509">
    <property type="term" value="F:calcium ion binding"/>
    <property type="evidence" value="ECO:0007669"/>
    <property type="project" value="TreeGrafter"/>
</dbReference>
<evidence type="ECO:0000313" key="5">
    <source>
        <dbReference type="EMBL" id="KAK1160427.1"/>
    </source>
</evidence>
<dbReference type="PANTHER" id="PTHR10728">
    <property type="entry name" value="CYTOSOLIC PHOSPHOLIPASE A2"/>
    <property type="match status" value="1"/>
</dbReference>
<dbReference type="Gene3D" id="3.40.1090.10">
    <property type="entry name" value="Cytosolic phospholipase A2 catalytic domain"/>
    <property type="match status" value="1"/>
</dbReference>
<name>A0AAD8G298_ACIOX</name>
<protein>
    <submittedName>
        <fullName evidence="5">Cytosolic phospholipase A2 zeta-like</fullName>
    </submittedName>
</protein>
<dbReference type="GO" id="GO:0046475">
    <property type="term" value="P:glycerophospholipid catabolic process"/>
    <property type="evidence" value="ECO:0007669"/>
    <property type="project" value="TreeGrafter"/>
</dbReference>